<evidence type="ECO:0000256" key="2">
    <source>
        <dbReference type="SAM" id="MobiDB-lite"/>
    </source>
</evidence>
<keyword evidence="5" id="KW-1185">Reference proteome</keyword>
<dbReference type="SUPFAM" id="SSF54523">
    <property type="entry name" value="Pili subunits"/>
    <property type="match status" value="1"/>
</dbReference>
<feature type="region of interest" description="Disordered" evidence="2">
    <location>
        <begin position="240"/>
        <end position="259"/>
    </location>
</feature>
<keyword evidence="3" id="KW-0472">Membrane</keyword>
<evidence type="ECO:0000313" key="5">
    <source>
        <dbReference type="Proteomes" id="UP001214250"/>
    </source>
</evidence>
<organism evidence="4 5">
    <name type="scientific">Lentisphaera profundi</name>
    <dbReference type="NCBI Taxonomy" id="1658616"/>
    <lineage>
        <taxon>Bacteria</taxon>
        <taxon>Pseudomonadati</taxon>
        <taxon>Lentisphaerota</taxon>
        <taxon>Lentisphaeria</taxon>
        <taxon>Lentisphaerales</taxon>
        <taxon>Lentisphaeraceae</taxon>
        <taxon>Lentisphaera</taxon>
    </lineage>
</organism>
<reference evidence="4 5" key="1">
    <citation type="submission" date="2023-02" db="EMBL/GenBank/DDBJ databases">
        <title>Genome sequence of Lentisphaera profundi SAORIC-696.</title>
        <authorList>
            <person name="Kim e."/>
            <person name="Cho J.-C."/>
            <person name="Choi A."/>
            <person name="Kang I."/>
        </authorList>
    </citation>
    <scope>NUCLEOTIDE SEQUENCE [LARGE SCALE GENOMIC DNA]</scope>
    <source>
        <strain evidence="4 5">SAORIC-696</strain>
    </source>
</reference>
<feature type="transmembrane region" description="Helical" evidence="3">
    <location>
        <begin position="20"/>
        <end position="41"/>
    </location>
</feature>
<keyword evidence="3" id="KW-1133">Transmembrane helix</keyword>
<dbReference type="InterPro" id="IPR000983">
    <property type="entry name" value="Bac_GSPG_pilin"/>
</dbReference>
<accession>A0ABY7VU50</accession>
<feature type="compositionally biased region" description="Polar residues" evidence="2">
    <location>
        <begin position="241"/>
        <end position="251"/>
    </location>
</feature>
<evidence type="ECO:0000256" key="1">
    <source>
        <dbReference type="ARBA" id="ARBA00022481"/>
    </source>
</evidence>
<sequence length="259" mass="28191">MVTASHNFSSPLKEKQTFTLLELLVVISIIAILASLLIPVLSKAREASRFTVCKSNQKQIGMAYILYTTDNNGFYPGMFELHGPIGWDDALAPYLGLDYTIATGPTSESAVLACPSDDVPRGNNSFKRSYNASLYSSTASHLFNGLMGYPSDGTYESVKSTDVTSPASVVVSGETWANMNRQGAGYDNHSKLILPYYQLLINNTNDIIRGFFLCHDGKGLANFSFVDGHVEGMNGKKLFQGQESPGTTLSAGTMFDHQR</sequence>
<name>A0ABY7VU50_9BACT</name>
<dbReference type="Proteomes" id="UP001214250">
    <property type="component" value="Chromosome 2"/>
</dbReference>
<dbReference type="RefSeq" id="WP_274152291.1">
    <property type="nucleotide sequence ID" value="NZ_CP117812.1"/>
</dbReference>
<dbReference type="InterPro" id="IPR012902">
    <property type="entry name" value="N_methyl_site"/>
</dbReference>
<dbReference type="PRINTS" id="PR00813">
    <property type="entry name" value="BCTERIALGSPG"/>
</dbReference>
<dbReference type="PANTHER" id="PTHR30093">
    <property type="entry name" value="GENERAL SECRETION PATHWAY PROTEIN G"/>
    <property type="match status" value="1"/>
</dbReference>
<gene>
    <name evidence="4" type="ORF">PQO03_18035</name>
</gene>
<dbReference type="NCBIfam" id="TIGR02532">
    <property type="entry name" value="IV_pilin_GFxxxE"/>
    <property type="match status" value="1"/>
</dbReference>
<keyword evidence="1" id="KW-0488">Methylation</keyword>
<dbReference type="EMBL" id="CP117812">
    <property type="protein sequence ID" value="WDE97728.1"/>
    <property type="molecule type" value="Genomic_DNA"/>
</dbReference>
<keyword evidence="3" id="KW-0812">Transmembrane</keyword>
<dbReference type="Gene3D" id="3.30.700.10">
    <property type="entry name" value="Glycoprotein, Type 4 Pilin"/>
    <property type="match status" value="1"/>
</dbReference>
<evidence type="ECO:0000256" key="3">
    <source>
        <dbReference type="SAM" id="Phobius"/>
    </source>
</evidence>
<dbReference type="InterPro" id="IPR045584">
    <property type="entry name" value="Pilin-like"/>
</dbReference>
<dbReference type="PANTHER" id="PTHR30093:SF2">
    <property type="entry name" value="TYPE II SECRETION SYSTEM PROTEIN H"/>
    <property type="match status" value="1"/>
</dbReference>
<protein>
    <submittedName>
        <fullName evidence="4">Prepilin-type N-terminal cleavage/methylation domain-containing protein</fullName>
    </submittedName>
</protein>
<proteinExistence type="predicted"/>
<evidence type="ECO:0000313" key="4">
    <source>
        <dbReference type="EMBL" id="WDE97728.1"/>
    </source>
</evidence>